<dbReference type="SUPFAM" id="SSF51735">
    <property type="entry name" value="NAD(P)-binding Rossmann-fold domains"/>
    <property type="match status" value="1"/>
</dbReference>
<feature type="domain" description="Alcohol dehydrogenase-like C-terminal" evidence="6">
    <location>
        <begin position="231"/>
        <end position="318"/>
    </location>
</feature>
<dbReference type="AlphaFoldDB" id="A0A4R3KWF8"/>
<evidence type="ECO:0000313" key="9">
    <source>
        <dbReference type="Proteomes" id="UP000294567"/>
    </source>
</evidence>
<evidence type="ECO:0000259" key="6">
    <source>
        <dbReference type="Pfam" id="PF00107"/>
    </source>
</evidence>
<keyword evidence="3" id="KW-0479">Metal-binding</keyword>
<keyword evidence="9" id="KW-1185">Reference proteome</keyword>
<dbReference type="InterPro" id="IPR013149">
    <property type="entry name" value="ADH-like_C"/>
</dbReference>
<dbReference type="InterPro" id="IPR036291">
    <property type="entry name" value="NAD(P)-bd_dom_sf"/>
</dbReference>
<dbReference type="GO" id="GO:0016491">
    <property type="term" value="F:oxidoreductase activity"/>
    <property type="evidence" value="ECO:0007669"/>
    <property type="project" value="UniProtKB-KW"/>
</dbReference>
<dbReference type="EMBL" id="SMAE01000007">
    <property type="protein sequence ID" value="TCS88800.1"/>
    <property type="molecule type" value="Genomic_DNA"/>
</dbReference>
<keyword evidence="5" id="KW-0560">Oxidoreductase</keyword>
<name>A0A4R3KWF8_9FIRM</name>
<dbReference type="PANTHER" id="PTHR43350">
    <property type="entry name" value="NAD-DEPENDENT ALCOHOL DEHYDROGENASE"/>
    <property type="match status" value="1"/>
</dbReference>
<reference evidence="8 9" key="1">
    <citation type="submission" date="2019-03" db="EMBL/GenBank/DDBJ databases">
        <title>Genomic Encyclopedia of Type Strains, Phase IV (KMG-IV): sequencing the most valuable type-strain genomes for metagenomic binning, comparative biology and taxonomic classification.</title>
        <authorList>
            <person name="Goeker M."/>
        </authorList>
    </citation>
    <scope>NUCLEOTIDE SEQUENCE [LARGE SCALE GENOMIC DNA]</scope>
    <source>
        <strain evidence="8 9">DSM 26752</strain>
    </source>
</reference>
<dbReference type="InterPro" id="IPR011032">
    <property type="entry name" value="GroES-like_sf"/>
</dbReference>
<evidence type="ECO:0000259" key="7">
    <source>
        <dbReference type="Pfam" id="PF26370"/>
    </source>
</evidence>
<dbReference type="InterPro" id="IPR058932">
    <property type="entry name" value="KDD_N"/>
</dbReference>
<comment type="cofactor">
    <cofactor evidence="1">
        <name>Zn(2+)</name>
        <dbReference type="ChEBI" id="CHEBI:29105"/>
    </cofactor>
</comment>
<dbReference type="SUPFAM" id="SSF50129">
    <property type="entry name" value="GroES-like"/>
    <property type="match status" value="1"/>
</dbReference>
<dbReference type="GO" id="GO:0046872">
    <property type="term" value="F:metal ion binding"/>
    <property type="evidence" value="ECO:0007669"/>
    <property type="project" value="UniProtKB-KW"/>
</dbReference>
<evidence type="ECO:0000256" key="4">
    <source>
        <dbReference type="ARBA" id="ARBA00022833"/>
    </source>
</evidence>
<dbReference type="RefSeq" id="WP_273542367.1">
    <property type="nucleotide sequence ID" value="NZ_CP068564.1"/>
</dbReference>
<evidence type="ECO:0000256" key="5">
    <source>
        <dbReference type="ARBA" id="ARBA00023002"/>
    </source>
</evidence>
<dbReference type="Proteomes" id="UP000294567">
    <property type="component" value="Unassembled WGS sequence"/>
</dbReference>
<feature type="domain" description="L-erythro-3,5-diaminohexanoate dehydrogenase N-terminal" evidence="7">
    <location>
        <begin position="35"/>
        <end position="183"/>
    </location>
</feature>
<evidence type="ECO:0000256" key="2">
    <source>
        <dbReference type="ARBA" id="ARBA00008072"/>
    </source>
</evidence>
<dbReference type="Gene3D" id="3.90.180.10">
    <property type="entry name" value="Medium-chain alcohol dehydrogenases, catalytic domain"/>
    <property type="match status" value="1"/>
</dbReference>
<gene>
    <name evidence="8" type="ORF">EDD65_107157</name>
</gene>
<dbReference type="Pfam" id="PF00107">
    <property type="entry name" value="ADH_zinc_N"/>
    <property type="match status" value="1"/>
</dbReference>
<evidence type="ECO:0000256" key="3">
    <source>
        <dbReference type="ARBA" id="ARBA00022723"/>
    </source>
</evidence>
<dbReference type="Pfam" id="PF26370">
    <property type="entry name" value="KDD_N"/>
    <property type="match status" value="1"/>
</dbReference>
<keyword evidence="4" id="KW-0862">Zinc</keyword>
<protein>
    <submittedName>
        <fullName evidence="8">L-erythro-3,5-diaminohexanoate dehydrogenase</fullName>
    </submittedName>
</protein>
<evidence type="ECO:0000313" key="8">
    <source>
        <dbReference type="EMBL" id="TCS88800.1"/>
    </source>
</evidence>
<organism evidence="8 9">
    <name type="scientific">Keratinibaculum paraultunense</name>
    <dbReference type="NCBI Taxonomy" id="1278232"/>
    <lineage>
        <taxon>Bacteria</taxon>
        <taxon>Bacillati</taxon>
        <taxon>Bacillota</taxon>
        <taxon>Tissierellia</taxon>
        <taxon>Tissierellales</taxon>
        <taxon>Tepidimicrobiaceae</taxon>
        <taxon>Keratinibaculum</taxon>
    </lineage>
</organism>
<accession>A0A4R3KWF8</accession>
<proteinExistence type="inferred from homology"/>
<comment type="similarity">
    <text evidence="2">Belongs to the zinc-containing alcohol dehydrogenase family.</text>
</comment>
<comment type="caution">
    <text evidence="8">The sequence shown here is derived from an EMBL/GenBank/DDBJ whole genome shotgun (WGS) entry which is preliminary data.</text>
</comment>
<sequence>MKNIGMNIASINITRINIMKKEESSMEKGCPYGTHRVLEPKGVLPQPALKLDNNMDEIYDNEILIDVQTLNIDSASFTQIKEQAKGDIEEIKRIMKNIVDERGKHQNPVTGSGGMLIGTVEKIGPALERKIDLKVGDKIATLVSLSLTPLRIDEFIEVRPEVDQVDIKGKAILFESGIYAVLPDDLPENLALSVLDVAGAPAQTAKLVKPGDTVVVLGGTGKSGMLCLHEAKKRAGVTGKVICIGSRDETIARTKKADLADHYIKADATDAVGLMNKIKELTDGEMADIVINTVNIPNTEMSSILATKDKGIVYFFSMATSFTKAALGAEGVGKDITMIIGNGYTEGHAEIALEIMRENEKLRDIFEKLYA</sequence>
<evidence type="ECO:0000256" key="1">
    <source>
        <dbReference type="ARBA" id="ARBA00001947"/>
    </source>
</evidence>
<dbReference type="PANTHER" id="PTHR43350:SF19">
    <property type="entry name" value="D-GULOSIDE 3-DEHYDROGENASE"/>
    <property type="match status" value="1"/>
</dbReference>